<dbReference type="Gene3D" id="1.10.490.10">
    <property type="entry name" value="Globins"/>
    <property type="match status" value="1"/>
</dbReference>
<evidence type="ECO:0000256" key="1">
    <source>
        <dbReference type="ARBA" id="ARBA00022448"/>
    </source>
</evidence>
<evidence type="ECO:0000256" key="3">
    <source>
        <dbReference type="ARBA" id="ARBA00022723"/>
    </source>
</evidence>
<gene>
    <name evidence="5" type="ORF">QWY31_05775</name>
</gene>
<keyword evidence="1" id="KW-0813">Transport</keyword>
<dbReference type="InterPro" id="IPR009050">
    <property type="entry name" value="Globin-like_sf"/>
</dbReference>
<dbReference type="InterPro" id="IPR001486">
    <property type="entry name" value="Hemoglobin_trunc"/>
</dbReference>
<keyword evidence="6" id="KW-1185">Reference proteome</keyword>
<evidence type="ECO:0000256" key="2">
    <source>
        <dbReference type="ARBA" id="ARBA00022617"/>
    </source>
</evidence>
<evidence type="ECO:0000256" key="4">
    <source>
        <dbReference type="ARBA" id="ARBA00023004"/>
    </source>
</evidence>
<dbReference type="InterPro" id="IPR012292">
    <property type="entry name" value="Globin/Proto"/>
</dbReference>
<dbReference type="SUPFAM" id="SSF46458">
    <property type="entry name" value="Globin-like"/>
    <property type="match status" value="1"/>
</dbReference>
<dbReference type="RefSeq" id="WP_320003525.1">
    <property type="nucleotide sequence ID" value="NZ_JAUHJS010000002.1"/>
</dbReference>
<dbReference type="EMBL" id="JAUHJS010000002">
    <property type="protein sequence ID" value="MDN4165001.1"/>
    <property type="molecule type" value="Genomic_DNA"/>
</dbReference>
<evidence type="ECO:0000313" key="5">
    <source>
        <dbReference type="EMBL" id="MDN4165001.1"/>
    </source>
</evidence>
<accession>A0ABT8F3G2</accession>
<reference evidence="5" key="1">
    <citation type="submission" date="2023-06" db="EMBL/GenBank/DDBJ databases">
        <title>Cytophagales bacterium Strain LB-30, isolated from soil.</title>
        <authorList>
            <person name="Liu B."/>
        </authorList>
    </citation>
    <scope>NUCLEOTIDE SEQUENCE</scope>
    <source>
        <strain evidence="5">LB-30</strain>
    </source>
</reference>
<dbReference type="CDD" id="cd08916">
    <property type="entry name" value="TrHb3_P"/>
    <property type="match status" value="1"/>
</dbReference>
<keyword evidence="2" id="KW-0349">Heme</keyword>
<keyword evidence="4" id="KW-0408">Iron</keyword>
<name>A0ABT8F3G2_9BACT</name>
<keyword evidence="3" id="KW-0479">Metal-binding</keyword>
<dbReference type="Pfam" id="PF01152">
    <property type="entry name" value="Bac_globin"/>
    <property type="match status" value="1"/>
</dbReference>
<protein>
    <submittedName>
        <fullName evidence="5">Group III truncated hemoglobin</fullName>
    </submittedName>
</protein>
<organism evidence="5 6">
    <name type="scientific">Shiella aurantiaca</name>
    <dbReference type="NCBI Taxonomy" id="3058365"/>
    <lineage>
        <taxon>Bacteria</taxon>
        <taxon>Pseudomonadati</taxon>
        <taxon>Bacteroidota</taxon>
        <taxon>Cytophagia</taxon>
        <taxon>Cytophagales</taxon>
        <taxon>Shiellaceae</taxon>
        <taxon>Shiella</taxon>
    </lineage>
</organism>
<comment type="caution">
    <text evidence="5">The sequence shown here is derived from an EMBL/GenBank/DDBJ whole genome shotgun (WGS) entry which is preliminary data.</text>
</comment>
<dbReference type="Proteomes" id="UP001168552">
    <property type="component" value="Unassembled WGS sequence"/>
</dbReference>
<proteinExistence type="predicted"/>
<sequence length="131" mass="15837">MKKDILHLDDIKVLVDTFYGKARQDALLGPIFEGVIEDRWPEHLDKMYRFWQTILLEEHTYNGSPFAPHARLPLFEQHFERWLALFHETVEEVFEGEKAEEARWRAEKMAEMFQIKRELIREREEARHGDI</sequence>
<evidence type="ECO:0000313" key="6">
    <source>
        <dbReference type="Proteomes" id="UP001168552"/>
    </source>
</evidence>